<reference evidence="4" key="1">
    <citation type="submission" date="2021-03" db="EMBL/GenBank/DDBJ databases">
        <authorList>
            <person name="Tagirdzhanova G."/>
        </authorList>
    </citation>
    <scope>NUCLEOTIDE SEQUENCE</scope>
</reference>
<keyword evidence="5" id="KW-1185">Reference proteome</keyword>
<feature type="repeat" description="ANK" evidence="3">
    <location>
        <begin position="502"/>
        <end position="534"/>
    </location>
</feature>
<keyword evidence="1" id="KW-0677">Repeat</keyword>
<name>A0A8H3IJ30_9LECA</name>
<feature type="repeat" description="ANK" evidence="3">
    <location>
        <begin position="259"/>
        <end position="291"/>
    </location>
</feature>
<protein>
    <recommendedName>
        <fullName evidence="6">Fungal N-terminal domain-containing protein</fullName>
    </recommendedName>
</protein>
<dbReference type="Proteomes" id="UP000664521">
    <property type="component" value="Unassembled WGS sequence"/>
</dbReference>
<evidence type="ECO:0000313" key="5">
    <source>
        <dbReference type="Proteomes" id="UP000664521"/>
    </source>
</evidence>
<gene>
    <name evidence="4" type="ORF">HETSPECPRED_005134</name>
</gene>
<evidence type="ECO:0000256" key="3">
    <source>
        <dbReference type="PROSITE-ProRule" id="PRU00023"/>
    </source>
</evidence>
<dbReference type="Pfam" id="PF00023">
    <property type="entry name" value="Ank"/>
    <property type="match status" value="1"/>
</dbReference>
<feature type="repeat" description="ANK" evidence="3">
    <location>
        <begin position="303"/>
        <end position="340"/>
    </location>
</feature>
<dbReference type="SUPFAM" id="SSF48403">
    <property type="entry name" value="Ankyrin repeat"/>
    <property type="match status" value="1"/>
</dbReference>
<dbReference type="InterPro" id="IPR036770">
    <property type="entry name" value="Ankyrin_rpt-contain_sf"/>
</dbReference>
<sequence>MDPLSITAAVIAITETTIHVYKAIKKFVDTIENAPKEIESLRNDTKIVCTTISNLQEALEETRIRRVVDSDRLAQKHVNDLVEPLLDCEATLQCIVRKLHEHLRPVGNGIAFKPRLNWWMAKNDFEKLLIRLQSDKEALSLSMIGLNTFQTLRTLGENAAKNIEGQALLSNSSNSTIDPARTLRCYAESIINDEFEKSVPESQLVGMATSLTLEERRNLVQKKRQRQDGLLTAARNGDDLEVEVLLAGGVEVDWIGPIEGKTALHLAAQYGHKTVAKQLLDHGADIEIHCELSGTDMVIDHRTGRTPLHWAAAGDDTGGRQESLVRLLLDRGADATARSDSYRTALHEAVRYTRLSNFQPNPSVIQLLLNHGAHVNAHDTSGLTPLHEAALYGKHELALMLLRNGAQADGKATASDPANSSNPKLADGLDSRTPLLLTANRWSIATIRSLLSWGADINARTTDFDGASGETLLHLAASDNQSTVVAILLNARAHINIKDYVSENTALHKAAFKGHLDVIRTLLERGADVNLRNKMGRTCLEHARLNGREVIAEFLAGVIQRTHTLRTPSRGAQERQR</sequence>
<organism evidence="4 5">
    <name type="scientific">Heterodermia speciosa</name>
    <dbReference type="NCBI Taxonomy" id="116794"/>
    <lineage>
        <taxon>Eukaryota</taxon>
        <taxon>Fungi</taxon>
        <taxon>Dikarya</taxon>
        <taxon>Ascomycota</taxon>
        <taxon>Pezizomycotina</taxon>
        <taxon>Lecanoromycetes</taxon>
        <taxon>OSLEUM clade</taxon>
        <taxon>Lecanoromycetidae</taxon>
        <taxon>Caliciales</taxon>
        <taxon>Physciaceae</taxon>
        <taxon>Heterodermia</taxon>
    </lineage>
</organism>
<dbReference type="PRINTS" id="PR01415">
    <property type="entry name" value="ANKYRIN"/>
</dbReference>
<feature type="repeat" description="ANK" evidence="3">
    <location>
        <begin position="430"/>
        <end position="462"/>
    </location>
</feature>
<dbReference type="SMART" id="SM00248">
    <property type="entry name" value="ANK"/>
    <property type="match status" value="9"/>
</dbReference>
<feature type="repeat" description="ANK" evidence="3">
    <location>
        <begin position="341"/>
        <end position="380"/>
    </location>
</feature>
<dbReference type="PROSITE" id="PS50297">
    <property type="entry name" value="ANK_REP_REGION"/>
    <property type="match status" value="6"/>
</dbReference>
<accession>A0A8H3IJ30</accession>
<evidence type="ECO:0008006" key="6">
    <source>
        <dbReference type="Google" id="ProtNLM"/>
    </source>
</evidence>
<dbReference type="AlphaFoldDB" id="A0A8H3IJ30"/>
<proteinExistence type="predicted"/>
<dbReference type="PANTHER" id="PTHR24180:SF45">
    <property type="entry name" value="POLY [ADP-RIBOSE] POLYMERASE TANKYRASE"/>
    <property type="match status" value="1"/>
</dbReference>
<feature type="repeat" description="ANK" evidence="3">
    <location>
        <begin position="381"/>
        <end position="413"/>
    </location>
</feature>
<comment type="caution">
    <text evidence="4">The sequence shown here is derived from an EMBL/GenBank/DDBJ whole genome shotgun (WGS) entry which is preliminary data.</text>
</comment>
<dbReference type="Pfam" id="PF13637">
    <property type="entry name" value="Ank_4"/>
    <property type="match status" value="1"/>
</dbReference>
<keyword evidence="2 3" id="KW-0040">ANK repeat</keyword>
<dbReference type="Pfam" id="PF12796">
    <property type="entry name" value="Ank_2"/>
    <property type="match status" value="2"/>
</dbReference>
<dbReference type="Gene3D" id="1.25.40.20">
    <property type="entry name" value="Ankyrin repeat-containing domain"/>
    <property type="match status" value="4"/>
</dbReference>
<dbReference type="InterPro" id="IPR002110">
    <property type="entry name" value="Ankyrin_rpt"/>
</dbReference>
<evidence type="ECO:0000256" key="2">
    <source>
        <dbReference type="ARBA" id="ARBA00023043"/>
    </source>
</evidence>
<evidence type="ECO:0000256" key="1">
    <source>
        <dbReference type="ARBA" id="ARBA00022737"/>
    </source>
</evidence>
<dbReference type="PROSITE" id="PS50088">
    <property type="entry name" value="ANK_REPEAT"/>
    <property type="match status" value="7"/>
</dbReference>
<dbReference type="OrthoDB" id="20872at2759"/>
<dbReference type="PANTHER" id="PTHR24180">
    <property type="entry name" value="CYCLIN-DEPENDENT KINASE INHIBITOR 2C-RELATED"/>
    <property type="match status" value="1"/>
</dbReference>
<dbReference type="EMBL" id="CAJPDS010000031">
    <property type="protein sequence ID" value="CAF9922735.1"/>
    <property type="molecule type" value="Genomic_DNA"/>
</dbReference>
<evidence type="ECO:0000313" key="4">
    <source>
        <dbReference type="EMBL" id="CAF9922735.1"/>
    </source>
</evidence>
<feature type="repeat" description="ANK" evidence="3">
    <location>
        <begin position="468"/>
        <end position="500"/>
    </location>
</feature>
<dbReference type="InterPro" id="IPR051637">
    <property type="entry name" value="Ank_repeat_dom-contain_49"/>
</dbReference>